<accession>A0A380TI31</accession>
<dbReference type="EMBL" id="UIDG01000457">
    <property type="protein sequence ID" value="SUS07838.1"/>
    <property type="molecule type" value="Genomic_DNA"/>
</dbReference>
<protein>
    <submittedName>
        <fullName evidence="2">Inorganic triphosphatase</fullName>
        <ecNumber evidence="2">3.6.1.25</ecNumber>
    </submittedName>
</protein>
<dbReference type="InterPro" id="IPR023577">
    <property type="entry name" value="CYTH_domain"/>
</dbReference>
<evidence type="ECO:0000313" key="2">
    <source>
        <dbReference type="EMBL" id="SUS07838.1"/>
    </source>
</evidence>
<reference evidence="2" key="1">
    <citation type="submission" date="2018-07" db="EMBL/GenBank/DDBJ databases">
        <authorList>
            <person name="Quirk P.G."/>
            <person name="Krulwich T.A."/>
        </authorList>
    </citation>
    <scope>NUCLEOTIDE SEQUENCE</scope>
</reference>
<dbReference type="SMART" id="SM01118">
    <property type="entry name" value="CYTH"/>
    <property type="match status" value="1"/>
</dbReference>
<feature type="domain" description="CYTH" evidence="1">
    <location>
        <begin position="2"/>
        <end position="148"/>
    </location>
</feature>
<keyword evidence="2" id="KW-0378">Hydrolase</keyword>
<dbReference type="Pfam" id="PF01928">
    <property type="entry name" value="CYTH"/>
    <property type="match status" value="1"/>
</dbReference>
<sequence>MAQEIERKFLVKEELWRPQDGGQTIRQGYLVSSAALSVRVRRYGAQAFLTIKGPKKGMVRDEYEYPIAPADADELLDTLCIQPVIEKTRYASMFAGREWVVDVFAGVNAGLVLAEVELESEDAELVLPDWAGLEVTDDVRYLNANLALKPFSRW</sequence>
<evidence type="ECO:0000259" key="1">
    <source>
        <dbReference type="PROSITE" id="PS51707"/>
    </source>
</evidence>
<dbReference type="PROSITE" id="PS51707">
    <property type="entry name" value="CYTH"/>
    <property type="match status" value="1"/>
</dbReference>
<dbReference type="SUPFAM" id="SSF55154">
    <property type="entry name" value="CYTH-like phosphatases"/>
    <property type="match status" value="1"/>
</dbReference>
<dbReference type="InterPro" id="IPR033469">
    <property type="entry name" value="CYTH-like_dom_sf"/>
</dbReference>
<organism evidence="2">
    <name type="scientific">metagenome</name>
    <dbReference type="NCBI Taxonomy" id="256318"/>
    <lineage>
        <taxon>unclassified sequences</taxon>
        <taxon>metagenomes</taxon>
    </lineage>
</organism>
<dbReference type="AlphaFoldDB" id="A0A380TI31"/>
<dbReference type="EC" id="3.6.1.25" evidence="2"/>
<dbReference type="PANTHER" id="PTHR40114:SF1">
    <property type="entry name" value="SLR0698 PROTEIN"/>
    <property type="match status" value="1"/>
</dbReference>
<dbReference type="CDD" id="cd07891">
    <property type="entry name" value="CYTH-like_CthTTM-like_1"/>
    <property type="match status" value="1"/>
</dbReference>
<name>A0A380TI31_9ZZZZ</name>
<gene>
    <name evidence="2" type="ORF">DF3PB_510002</name>
</gene>
<dbReference type="PIRSF" id="PIRSF016487">
    <property type="entry name" value="CYTH_UCP016487"/>
    <property type="match status" value="1"/>
</dbReference>
<dbReference type="InterPro" id="IPR012042">
    <property type="entry name" value="NeuTTM/CthTTM-like"/>
</dbReference>
<proteinExistence type="predicted"/>
<dbReference type="Gene3D" id="2.40.320.10">
    <property type="entry name" value="Hypothetical Protein Pfu-838710-001"/>
    <property type="match status" value="1"/>
</dbReference>
<dbReference type="GO" id="GO:0050355">
    <property type="term" value="F:inorganic triphosphate phosphatase activity"/>
    <property type="evidence" value="ECO:0007669"/>
    <property type="project" value="UniProtKB-EC"/>
</dbReference>
<dbReference type="PANTHER" id="PTHR40114">
    <property type="entry name" value="SLR0698 PROTEIN"/>
    <property type="match status" value="1"/>
</dbReference>